<dbReference type="STRING" id="246195.DNO_0726"/>
<dbReference type="Proteomes" id="UP000000248">
    <property type="component" value="Chromosome"/>
</dbReference>
<feature type="transmembrane region" description="Helical" evidence="1">
    <location>
        <begin position="40"/>
        <end position="58"/>
    </location>
</feature>
<reference evidence="2 3" key="1">
    <citation type="journal article" date="2007" name="Nat. Biotechnol.">
        <title>Genome sequence and identification of candidate vaccine antigens from the animal pathogen Dichelobacter nodosus.</title>
        <authorList>
            <person name="Myers G.S."/>
            <person name="Parker D."/>
            <person name="Al-Hasani K."/>
            <person name="Kennan R.M."/>
            <person name="Seemann T."/>
            <person name="Ren Q."/>
            <person name="Badger J.H."/>
            <person name="Selengut J.D."/>
            <person name="Deboy R.T."/>
            <person name="Tettelin H."/>
            <person name="Boyce J.D."/>
            <person name="McCarl V.P."/>
            <person name="Han X."/>
            <person name="Nelson W.C."/>
            <person name="Madupu R."/>
            <person name="Mohamoud Y."/>
            <person name="Holley T."/>
            <person name="Fedorova N."/>
            <person name="Khouri H."/>
            <person name="Bottomley S.P."/>
            <person name="Whittington R.J."/>
            <person name="Adler B."/>
            <person name="Songer J.G."/>
            <person name="Rood J.I."/>
            <person name="Paulsen I.T."/>
        </authorList>
    </citation>
    <scope>NUCLEOTIDE SEQUENCE [LARGE SCALE GENOMIC DNA]</scope>
    <source>
        <strain evidence="2 3">VCS1703A</strain>
    </source>
</reference>
<protein>
    <submittedName>
        <fullName evidence="2">Uncharacterized protein</fullName>
    </submittedName>
</protein>
<dbReference type="AlphaFoldDB" id="A5EV16"/>
<evidence type="ECO:0000256" key="1">
    <source>
        <dbReference type="SAM" id="Phobius"/>
    </source>
</evidence>
<proteinExistence type="predicted"/>
<dbReference type="RefSeq" id="WP_012031058.1">
    <property type="nucleotide sequence ID" value="NC_009446.1"/>
</dbReference>
<name>A5EV16_DICNV</name>
<dbReference type="HOGENOM" id="CLU_196587_0_0_6"/>
<keyword evidence="1" id="KW-1133">Transmembrane helix</keyword>
<dbReference type="EMBL" id="CP000513">
    <property type="protein sequence ID" value="ABQ14299.1"/>
    <property type="molecule type" value="Genomic_DNA"/>
</dbReference>
<gene>
    <name evidence="2" type="ordered locus">DNO_0726</name>
</gene>
<keyword evidence="1" id="KW-0812">Transmembrane</keyword>
<evidence type="ECO:0000313" key="3">
    <source>
        <dbReference type="Proteomes" id="UP000000248"/>
    </source>
</evidence>
<sequence length="60" mass="7098">MDWNKIAIVFVVIFILWRLYKHPHAIKQLFDESAAAPQHWGTFIILMLAVILFCIFLIKL</sequence>
<evidence type="ECO:0000313" key="2">
    <source>
        <dbReference type="EMBL" id="ABQ14299.1"/>
    </source>
</evidence>
<keyword evidence="1" id="KW-0472">Membrane</keyword>
<accession>A5EV16</accession>
<organism evidence="2 3">
    <name type="scientific">Dichelobacter nodosus (strain VCS1703A)</name>
    <dbReference type="NCBI Taxonomy" id="246195"/>
    <lineage>
        <taxon>Bacteria</taxon>
        <taxon>Pseudomonadati</taxon>
        <taxon>Pseudomonadota</taxon>
        <taxon>Gammaproteobacteria</taxon>
        <taxon>Cardiobacteriales</taxon>
        <taxon>Cardiobacteriaceae</taxon>
        <taxon>Dichelobacter</taxon>
    </lineage>
</organism>
<dbReference type="KEGG" id="dno:DNO_0726"/>
<keyword evidence="3" id="KW-1185">Reference proteome</keyword>
<dbReference type="OrthoDB" id="9920743at2"/>